<feature type="transmembrane region" description="Helical" evidence="7">
    <location>
        <begin position="41"/>
        <end position="61"/>
    </location>
</feature>
<dbReference type="Pfam" id="PF07690">
    <property type="entry name" value="MFS_1"/>
    <property type="match status" value="1"/>
</dbReference>
<feature type="transmembrane region" description="Helical" evidence="7">
    <location>
        <begin position="135"/>
        <end position="154"/>
    </location>
</feature>
<organism evidence="9 10">
    <name type="scientific">Candidatus Wildermuthbacteria bacterium RIFCSPHIGHO2_02_FULL_49_9</name>
    <dbReference type="NCBI Taxonomy" id="1802456"/>
    <lineage>
        <taxon>Bacteria</taxon>
        <taxon>Candidatus Wildermuthiibacteriota</taxon>
    </lineage>
</organism>
<feature type="transmembrane region" description="Helical" evidence="7">
    <location>
        <begin position="248"/>
        <end position="268"/>
    </location>
</feature>
<dbReference type="InterPro" id="IPR001958">
    <property type="entry name" value="Tet-R_TetA/multi-R_MdtG-like"/>
</dbReference>
<proteinExistence type="inferred from homology"/>
<reference evidence="9 10" key="1">
    <citation type="journal article" date="2016" name="Nat. Commun.">
        <title>Thousands of microbial genomes shed light on interconnected biogeochemical processes in an aquifer system.</title>
        <authorList>
            <person name="Anantharaman K."/>
            <person name="Brown C.T."/>
            <person name="Hug L.A."/>
            <person name="Sharon I."/>
            <person name="Castelle C.J."/>
            <person name="Probst A.J."/>
            <person name="Thomas B.C."/>
            <person name="Singh A."/>
            <person name="Wilkins M.J."/>
            <person name="Karaoz U."/>
            <person name="Brodie E.L."/>
            <person name="Williams K.H."/>
            <person name="Hubbard S.S."/>
            <person name="Banfield J.F."/>
        </authorList>
    </citation>
    <scope>NUCLEOTIDE SEQUENCE [LARGE SCALE GENOMIC DNA]</scope>
</reference>
<dbReference type="InterPro" id="IPR036259">
    <property type="entry name" value="MFS_trans_sf"/>
</dbReference>
<feature type="transmembrane region" description="Helical" evidence="7">
    <location>
        <begin position="280"/>
        <end position="304"/>
    </location>
</feature>
<keyword evidence="6 7" id="KW-0472">Membrane</keyword>
<evidence type="ECO:0000256" key="6">
    <source>
        <dbReference type="ARBA" id="ARBA00023136"/>
    </source>
</evidence>
<comment type="subcellular location">
    <subcellularLocation>
        <location evidence="1">Membrane</location>
        <topology evidence="1">Multi-pass membrane protein</topology>
    </subcellularLocation>
</comment>
<dbReference type="CDD" id="cd17325">
    <property type="entry name" value="MFS_MdtG_SLC18_like"/>
    <property type="match status" value="1"/>
</dbReference>
<feature type="domain" description="Major facilitator superfamily (MFS) profile" evidence="8">
    <location>
        <begin position="7"/>
        <end position="389"/>
    </location>
</feature>
<gene>
    <name evidence="9" type="ORF">A3D64_00225</name>
</gene>
<dbReference type="PRINTS" id="PR01035">
    <property type="entry name" value="TCRTETA"/>
</dbReference>
<evidence type="ECO:0000259" key="8">
    <source>
        <dbReference type="PROSITE" id="PS50850"/>
    </source>
</evidence>
<dbReference type="PANTHER" id="PTHR23504">
    <property type="entry name" value="MAJOR FACILITATOR SUPERFAMILY DOMAIN-CONTAINING PROTEIN 10"/>
    <property type="match status" value="1"/>
</dbReference>
<evidence type="ECO:0000256" key="7">
    <source>
        <dbReference type="SAM" id="Phobius"/>
    </source>
</evidence>
<dbReference type="PROSITE" id="PS00216">
    <property type="entry name" value="SUGAR_TRANSPORT_1"/>
    <property type="match status" value="1"/>
</dbReference>
<dbReference type="InterPro" id="IPR005829">
    <property type="entry name" value="Sugar_transporter_CS"/>
</dbReference>
<dbReference type="PANTHER" id="PTHR23504:SF15">
    <property type="entry name" value="MAJOR FACILITATOR SUPERFAMILY (MFS) PROFILE DOMAIN-CONTAINING PROTEIN"/>
    <property type="match status" value="1"/>
</dbReference>
<feature type="transmembrane region" description="Helical" evidence="7">
    <location>
        <begin position="7"/>
        <end position="29"/>
    </location>
</feature>
<evidence type="ECO:0000313" key="10">
    <source>
        <dbReference type="Proteomes" id="UP000178613"/>
    </source>
</evidence>
<feature type="non-terminal residue" evidence="9">
    <location>
        <position position="393"/>
    </location>
</feature>
<protein>
    <recommendedName>
        <fullName evidence="8">Major facilitator superfamily (MFS) profile domain-containing protein</fullName>
    </recommendedName>
</protein>
<keyword evidence="3" id="KW-0813">Transport</keyword>
<feature type="transmembrane region" description="Helical" evidence="7">
    <location>
        <begin position="160"/>
        <end position="180"/>
    </location>
</feature>
<evidence type="ECO:0000256" key="4">
    <source>
        <dbReference type="ARBA" id="ARBA00022692"/>
    </source>
</evidence>
<dbReference type="InterPro" id="IPR011701">
    <property type="entry name" value="MFS"/>
</dbReference>
<dbReference type="GO" id="GO:0022857">
    <property type="term" value="F:transmembrane transporter activity"/>
    <property type="evidence" value="ECO:0007669"/>
    <property type="project" value="InterPro"/>
</dbReference>
<feature type="transmembrane region" description="Helical" evidence="7">
    <location>
        <begin position="73"/>
        <end position="99"/>
    </location>
</feature>
<keyword evidence="5 7" id="KW-1133">Transmembrane helix</keyword>
<comment type="caution">
    <text evidence="9">The sequence shown here is derived from an EMBL/GenBank/DDBJ whole genome shotgun (WGS) entry which is preliminary data.</text>
</comment>
<evidence type="ECO:0000313" key="9">
    <source>
        <dbReference type="EMBL" id="OHA70877.1"/>
    </source>
</evidence>
<dbReference type="EMBL" id="MHUB01000014">
    <property type="protein sequence ID" value="OHA70877.1"/>
    <property type="molecule type" value="Genomic_DNA"/>
</dbReference>
<dbReference type="AlphaFoldDB" id="A0A1G2RDQ7"/>
<keyword evidence="4 7" id="KW-0812">Transmembrane</keyword>
<dbReference type="PROSITE" id="PS50850">
    <property type="entry name" value="MFS"/>
    <property type="match status" value="1"/>
</dbReference>
<evidence type="ECO:0000256" key="1">
    <source>
        <dbReference type="ARBA" id="ARBA00004141"/>
    </source>
</evidence>
<feature type="transmembrane region" description="Helical" evidence="7">
    <location>
        <begin position="353"/>
        <end position="382"/>
    </location>
</feature>
<comment type="similarity">
    <text evidence="2">Belongs to the major facilitator superfamily. TCR/Tet family.</text>
</comment>
<name>A0A1G2RDQ7_9BACT</name>
<dbReference type="InterPro" id="IPR020846">
    <property type="entry name" value="MFS_dom"/>
</dbReference>
<evidence type="ECO:0000256" key="2">
    <source>
        <dbReference type="ARBA" id="ARBA00007520"/>
    </source>
</evidence>
<dbReference type="Proteomes" id="UP000178613">
    <property type="component" value="Unassembled WGS sequence"/>
</dbReference>
<evidence type="ECO:0000256" key="3">
    <source>
        <dbReference type="ARBA" id="ARBA00022448"/>
    </source>
</evidence>
<dbReference type="Gene3D" id="1.20.1250.20">
    <property type="entry name" value="MFS general substrate transporter like domains"/>
    <property type="match status" value="1"/>
</dbReference>
<accession>A0A1G2RDQ7</accession>
<sequence>MGKSAHNFFLIYIAVFLNVAAFSMVFPLLPVYAKTFQASNATIGLLGASFAFSQFLFSPLLGKLSDRFGRKPILAFGLAGMSATFLFFALAPGLVWLFVARSLQGLFSGATIPTARAYIADLTSNKERVRGMGKIGAAAALGVIFGPTLGGILAEGHIAVPFLLGAVIAASNFLFILLFLPESLRQKTSRFRIGWQNLFYGIHIWKGLRGPLAPFFLFAFIWSFLLSTNQVALPLLGLEKLELHSAQIGTLFGLMGAVLAFVQFFLLAKITAFWGERLSVPLGLLLMALGFSLLPFVPFIALLYPLMALVGFGSSISKPVNAALLSQETQAEQGITMGTANAFESLGRLAGPFLGGFLFGFGMTLPFLFSGAVTMLVIFFVWRYTIFLRVNHT</sequence>
<feature type="transmembrane region" description="Helical" evidence="7">
    <location>
        <begin position="215"/>
        <end position="236"/>
    </location>
</feature>
<dbReference type="GO" id="GO:0016020">
    <property type="term" value="C:membrane"/>
    <property type="evidence" value="ECO:0007669"/>
    <property type="project" value="UniProtKB-SubCell"/>
</dbReference>
<dbReference type="SUPFAM" id="SSF103473">
    <property type="entry name" value="MFS general substrate transporter"/>
    <property type="match status" value="1"/>
</dbReference>
<evidence type="ECO:0000256" key="5">
    <source>
        <dbReference type="ARBA" id="ARBA00022989"/>
    </source>
</evidence>